<accession>A0A4W3K878</accession>
<comment type="similarity">
    <text evidence="1">Belongs to the NXPE family.</text>
</comment>
<dbReference type="AlphaFoldDB" id="A0A4W3K878"/>
<organism evidence="4 5">
    <name type="scientific">Callorhinchus milii</name>
    <name type="common">Ghost shark</name>
    <dbReference type="NCBI Taxonomy" id="7868"/>
    <lineage>
        <taxon>Eukaryota</taxon>
        <taxon>Metazoa</taxon>
        <taxon>Chordata</taxon>
        <taxon>Craniata</taxon>
        <taxon>Vertebrata</taxon>
        <taxon>Chondrichthyes</taxon>
        <taxon>Holocephali</taxon>
        <taxon>Chimaeriformes</taxon>
        <taxon>Callorhinchidae</taxon>
        <taxon>Callorhinchus</taxon>
    </lineage>
</organism>
<dbReference type="InterPro" id="IPR013783">
    <property type="entry name" value="Ig-like_fold"/>
</dbReference>
<dbReference type="GeneTree" id="ENSGT00950000182866"/>
<name>A0A4W3K878_CALMI</name>
<dbReference type="Gene3D" id="2.60.40.10">
    <property type="entry name" value="Immunoglobulins"/>
    <property type="match status" value="1"/>
</dbReference>
<dbReference type="Proteomes" id="UP000314986">
    <property type="component" value="Unassembled WGS sequence"/>
</dbReference>
<evidence type="ECO:0000256" key="2">
    <source>
        <dbReference type="SAM" id="Phobius"/>
    </source>
</evidence>
<feature type="domain" description="NXPE C-terminal" evidence="3">
    <location>
        <begin position="362"/>
        <end position="584"/>
    </location>
</feature>
<evidence type="ECO:0000256" key="1">
    <source>
        <dbReference type="ARBA" id="ARBA00005431"/>
    </source>
</evidence>
<dbReference type="Pfam" id="PF06312">
    <property type="entry name" value="Neurexophilin"/>
    <property type="match status" value="1"/>
</dbReference>
<evidence type="ECO:0000313" key="5">
    <source>
        <dbReference type="Proteomes" id="UP000314986"/>
    </source>
</evidence>
<dbReference type="OMA" id="EDGEWHK"/>
<feature type="transmembrane region" description="Helical" evidence="2">
    <location>
        <begin position="29"/>
        <end position="47"/>
    </location>
</feature>
<keyword evidence="2" id="KW-0812">Transmembrane</keyword>
<sequence length="588" mass="67204">MVYDMGAPSPTGMGERLTKMSYSFAKYRILFTLVVTIAILILIMNIHHMQDTHSTTLKTAPYSKDFAFPRSYQSLKQKIQMKKVVATVKPMICHYQNQSSVPEERSEEMFLLKMIEWPMPPQARTPFMNSTDPKHSHFLILNSQNTFHVGDQLQVMVHMYDFSGNPKQYGGDYLQARIHTPELKAGSVGTVVDYLNGSYKINFTLFWPGKVEVSVTLVHPSEGIQVLQRLRDERPDKVYFKSLFRSGSVQETTMCSVCLPETAPLCNFTDLKTGERWFCYKPKKLPCTTRLNHAKGGYKKGLLKGAEGRFLTSKVNLQQPVLPSGPGFVNVKASTHAGANLRRCVRGKSLASPSGFYYQDQWMSATCNIHRFNTPNITACLRKKIVHFFGDSTIRQWFEYLTKFQPGLKRFPLGNNENTGPHLAIDMKNQIMVKYHCHAPPIRFYIETPNMLYIANALDGIKAGKNTIIAITLWSHFGTFPVEIYIRRIQNIRRSILLLLNRNPDTQIVMKTANVQALTPEGSLYNNNWDSFQLDVVLRKMFKGINVSFVDAWEMTVAHYLPHELHPQQIIIKNEIDTFLSHVCPFAK</sequence>
<dbReference type="SUPFAM" id="SSF81296">
    <property type="entry name" value="E set domains"/>
    <property type="match status" value="1"/>
</dbReference>
<gene>
    <name evidence="4" type="primary">LOC103180193</name>
</gene>
<proteinExistence type="inferred from homology"/>
<protein>
    <submittedName>
        <fullName evidence="4">Neurexophilin and PC-esterase domain family, member 3</fullName>
    </submittedName>
</protein>
<reference evidence="4" key="4">
    <citation type="submission" date="2025-08" db="UniProtKB">
        <authorList>
            <consortium name="Ensembl"/>
        </authorList>
    </citation>
    <scope>IDENTIFICATION</scope>
</reference>
<dbReference type="PANTHER" id="PTHR16165">
    <property type="entry name" value="NXPE FAMILY MEMBER"/>
    <property type="match status" value="1"/>
</dbReference>
<keyword evidence="2" id="KW-1133">Transmembrane helix</keyword>
<dbReference type="Pfam" id="PF24536">
    <property type="entry name" value="NXPE4_C"/>
    <property type="match status" value="1"/>
</dbReference>
<reference evidence="5" key="2">
    <citation type="journal article" date="2007" name="PLoS Biol.">
        <title>Survey sequencing and comparative analysis of the elephant shark (Callorhinchus milii) genome.</title>
        <authorList>
            <person name="Venkatesh B."/>
            <person name="Kirkness E.F."/>
            <person name="Loh Y.H."/>
            <person name="Halpern A.L."/>
            <person name="Lee A.P."/>
            <person name="Johnson J."/>
            <person name="Dandona N."/>
            <person name="Viswanathan L.D."/>
            <person name="Tay A."/>
            <person name="Venter J.C."/>
            <person name="Strausberg R.L."/>
            <person name="Brenner S."/>
        </authorList>
    </citation>
    <scope>NUCLEOTIDE SEQUENCE [LARGE SCALE GENOMIC DNA]</scope>
</reference>
<evidence type="ECO:0000259" key="3">
    <source>
        <dbReference type="Pfam" id="PF24536"/>
    </source>
</evidence>
<reference evidence="4" key="5">
    <citation type="submission" date="2025-09" db="UniProtKB">
        <authorList>
            <consortium name="Ensembl"/>
        </authorList>
    </citation>
    <scope>IDENTIFICATION</scope>
</reference>
<dbReference type="InterPro" id="IPR057106">
    <property type="entry name" value="NXPE4_C"/>
</dbReference>
<reference evidence="5" key="3">
    <citation type="journal article" date="2014" name="Nature">
        <title>Elephant shark genome provides unique insights into gnathostome evolution.</title>
        <authorList>
            <consortium name="International Elephant Shark Genome Sequencing Consortium"/>
            <person name="Venkatesh B."/>
            <person name="Lee A.P."/>
            <person name="Ravi V."/>
            <person name="Maurya A.K."/>
            <person name="Lian M.M."/>
            <person name="Swann J.B."/>
            <person name="Ohta Y."/>
            <person name="Flajnik M.F."/>
            <person name="Sutoh Y."/>
            <person name="Kasahara M."/>
            <person name="Hoon S."/>
            <person name="Gangu V."/>
            <person name="Roy S.W."/>
            <person name="Irimia M."/>
            <person name="Korzh V."/>
            <person name="Kondrychyn I."/>
            <person name="Lim Z.W."/>
            <person name="Tay B.H."/>
            <person name="Tohari S."/>
            <person name="Kong K.W."/>
            <person name="Ho S."/>
            <person name="Lorente-Galdos B."/>
            <person name="Quilez J."/>
            <person name="Marques-Bonet T."/>
            <person name="Raney B.J."/>
            <person name="Ingham P.W."/>
            <person name="Tay A."/>
            <person name="Hillier L.W."/>
            <person name="Minx P."/>
            <person name="Boehm T."/>
            <person name="Wilson R.K."/>
            <person name="Brenner S."/>
            <person name="Warren W.C."/>
        </authorList>
    </citation>
    <scope>NUCLEOTIDE SEQUENCE [LARGE SCALE GENOMIC DNA]</scope>
</reference>
<dbReference type="InterPro" id="IPR026845">
    <property type="entry name" value="NXPH/NXPE"/>
</dbReference>
<dbReference type="InterPro" id="IPR014756">
    <property type="entry name" value="Ig_E-set"/>
</dbReference>
<dbReference type="Ensembl" id="ENSCMIT00000048522.1">
    <property type="protein sequence ID" value="ENSCMIP00000047848.1"/>
    <property type="gene ID" value="ENSCMIG00000019595.1"/>
</dbReference>
<reference evidence="5" key="1">
    <citation type="journal article" date="2006" name="Science">
        <title>Ancient noncoding elements conserved in the human genome.</title>
        <authorList>
            <person name="Venkatesh B."/>
            <person name="Kirkness E.F."/>
            <person name="Loh Y.H."/>
            <person name="Halpern A.L."/>
            <person name="Lee A.P."/>
            <person name="Johnson J."/>
            <person name="Dandona N."/>
            <person name="Viswanathan L.D."/>
            <person name="Tay A."/>
            <person name="Venter J.C."/>
            <person name="Strausberg R.L."/>
            <person name="Brenner S."/>
        </authorList>
    </citation>
    <scope>NUCLEOTIDE SEQUENCE [LARGE SCALE GENOMIC DNA]</scope>
</reference>
<keyword evidence="2" id="KW-0472">Membrane</keyword>
<keyword evidence="5" id="KW-1185">Reference proteome</keyword>
<dbReference type="InParanoid" id="A0A4W3K878"/>
<evidence type="ECO:0000313" key="4">
    <source>
        <dbReference type="Ensembl" id="ENSCMIP00000047848.1"/>
    </source>
</evidence>
<dbReference type="PANTHER" id="PTHR16165:SF9">
    <property type="entry name" value="NXPE FAMILY MEMBER 3"/>
    <property type="match status" value="1"/>
</dbReference>